<dbReference type="EMBL" id="LSRX01001546">
    <property type="protein sequence ID" value="OLP78904.1"/>
    <property type="molecule type" value="Genomic_DNA"/>
</dbReference>
<gene>
    <name evidence="4" type="ORF">AK812_SmicGene40863</name>
</gene>
<evidence type="ECO:0000313" key="4">
    <source>
        <dbReference type="EMBL" id="OLP78904.1"/>
    </source>
</evidence>
<feature type="zinc finger region" description="C3H1-type" evidence="1">
    <location>
        <begin position="79"/>
        <end position="106"/>
    </location>
</feature>
<feature type="region of interest" description="Disordered" evidence="2">
    <location>
        <begin position="277"/>
        <end position="303"/>
    </location>
</feature>
<dbReference type="Proteomes" id="UP000186817">
    <property type="component" value="Unassembled WGS sequence"/>
</dbReference>
<evidence type="ECO:0000313" key="5">
    <source>
        <dbReference type="Proteomes" id="UP000186817"/>
    </source>
</evidence>
<keyword evidence="1" id="KW-0862">Zinc</keyword>
<evidence type="ECO:0000256" key="1">
    <source>
        <dbReference type="PROSITE-ProRule" id="PRU00723"/>
    </source>
</evidence>
<keyword evidence="1" id="KW-0479">Metal-binding</keyword>
<dbReference type="AlphaFoldDB" id="A0A1Q9C7K0"/>
<keyword evidence="1" id="KW-0863">Zinc-finger</keyword>
<organism evidence="4 5">
    <name type="scientific">Symbiodinium microadriaticum</name>
    <name type="common">Dinoflagellate</name>
    <name type="synonym">Zooxanthella microadriatica</name>
    <dbReference type="NCBI Taxonomy" id="2951"/>
    <lineage>
        <taxon>Eukaryota</taxon>
        <taxon>Sar</taxon>
        <taxon>Alveolata</taxon>
        <taxon>Dinophyceae</taxon>
        <taxon>Suessiales</taxon>
        <taxon>Symbiodiniaceae</taxon>
        <taxon>Symbiodinium</taxon>
    </lineage>
</organism>
<evidence type="ECO:0000256" key="2">
    <source>
        <dbReference type="SAM" id="MobiDB-lite"/>
    </source>
</evidence>
<reference evidence="4 5" key="1">
    <citation type="submission" date="2016-02" db="EMBL/GenBank/DDBJ databases">
        <title>Genome analysis of coral dinoflagellate symbionts highlights evolutionary adaptations to a symbiotic lifestyle.</title>
        <authorList>
            <person name="Aranda M."/>
            <person name="Li Y."/>
            <person name="Liew Y.J."/>
            <person name="Baumgarten S."/>
            <person name="Simakov O."/>
            <person name="Wilson M."/>
            <person name="Piel J."/>
            <person name="Ashoor H."/>
            <person name="Bougouffa S."/>
            <person name="Bajic V.B."/>
            <person name="Ryu T."/>
            <person name="Ravasi T."/>
            <person name="Bayer T."/>
            <person name="Micklem G."/>
            <person name="Kim H."/>
            <person name="Bhak J."/>
            <person name="Lajeunesse T.C."/>
            <person name="Voolstra C.R."/>
        </authorList>
    </citation>
    <scope>NUCLEOTIDE SEQUENCE [LARGE SCALE GENOMIC DNA]</scope>
    <source>
        <strain evidence="4 5">CCMP2467</strain>
    </source>
</reference>
<name>A0A1Q9C7K0_SYMMI</name>
<feature type="compositionally biased region" description="Basic and acidic residues" evidence="2">
    <location>
        <begin position="61"/>
        <end position="75"/>
    </location>
</feature>
<dbReference type="PROSITE" id="PS50103">
    <property type="entry name" value="ZF_C3H1"/>
    <property type="match status" value="1"/>
</dbReference>
<proteinExistence type="predicted"/>
<keyword evidence="5" id="KW-1185">Reference proteome</keyword>
<dbReference type="InterPro" id="IPR000571">
    <property type="entry name" value="Znf_CCCH"/>
</dbReference>
<feature type="compositionally biased region" description="Basic and acidic residues" evidence="2">
    <location>
        <begin position="287"/>
        <end position="296"/>
    </location>
</feature>
<comment type="caution">
    <text evidence="4">The sequence shown here is derived from an EMBL/GenBank/DDBJ whole genome shotgun (WGS) entry which is preliminary data.</text>
</comment>
<feature type="domain" description="C3H1-type" evidence="3">
    <location>
        <begin position="79"/>
        <end position="106"/>
    </location>
</feature>
<feature type="region of interest" description="Disordered" evidence="2">
    <location>
        <begin position="27"/>
        <end position="75"/>
    </location>
</feature>
<dbReference type="GO" id="GO:0008270">
    <property type="term" value="F:zinc ion binding"/>
    <property type="evidence" value="ECO:0007669"/>
    <property type="project" value="UniProtKB-KW"/>
</dbReference>
<accession>A0A1Q9C7K0</accession>
<evidence type="ECO:0000259" key="3">
    <source>
        <dbReference type="PROSITE" id="PS50103"/>
    </source>
</evidence>
<protein>
    <recommendedName>
        <fullName evidence="3">C3H1-type domain-containing protein</fullName>
    </recommendedName>
</protein>
<sequence length="545" mass="59832">MATAGYSFGAALLHAYKEPSVKERNFTTPLALHAKRPQPWNANMDLPPTKKGRKGAKGNGKGKDGKGAKKLKEGSDRIPERKPICFRFNAKGCKNGDKCHFAHACMLCFGKHAASKCPQKAAKVRRSYLDRIAAKEFDLARGLQTLTPAERDRAIMGNIFADFSYEVASLLADGAATFLAMDAAPLSFSTDAKAERIGGLLELVDGCQGPWFSLEVVESWAPWAFAKVIAALELLANLDQESPRYEIREASSEARTLVALRLRLGDWLVQNAADRISKPSKPPVSVVDDKKKDDGKASPPAASIDLGFDELFEDQRVEDYAPQSTTLEGEAAGIEDYSEYVLSDPEAEESAHAAVMLQVDDDFRRSNADRNRNRRINFVNQVLFDYSISSDPQISNMAEQSHVKCVRVGHDLLDLLSQEDVEQKEWTANPKAVEAVKAEAAGLRANETWDDSTVRLLSDLKRDARENNRLLSLQLDLHQKRSTPEAEAISMASALFGETLNIQALIKILKAGYSAKLRHMGLAAKMKAMVAAGQAQSSVDIVDLI</sequence>